<evidence type="ECO:0000313" key="2">
    <source>
        <dbReference type="EMBL" id="SFV36608.1"/>
    </source>
</evidence>
<proteinExistence type="predicted"/>
<dbReference type="Pfam" id="PF04964">
    <property type="entry name" value="Flp_Fap"/>
    <property type="match status" value="1"/>
</dbReference>
<keyword evidence="1" id="KW-0472">Membrane</keyword>
<name>A0A1I7NPU3_9HYPH</name>
<keyword evidence="1" id="KW-0812">Transmembrane</keyword>
<gene>
    <name evidence="2" type="ORF">SAMN05216456_2600</name>
</gene>
<reference evidence="2 3" key="1">
    <citation type="submission" date="2016-10" db="EMBL/GenBank/DDBJ databases">
        <authorList>
            <person name="de Groot N.N."/>
        </authorList>
    </citation>
    <scope>NUCLEOTIDE SEQUENCE [LARGE SCALE GENOMIC DNA]</scope>
    <source>
        <strain evidence="2 3">IPL20</strain>
    </source>
</reference>
<dbReference type="EMBL" id="FPCK01000002">
    <property type="protein sequence ID" value="SFV36608.1"/>
    <property type="molecule type" value="Genomic_DNA"/>
</dbReference>
<organism evidence="2 3">
    <name type="scientific">Devosia crocina</name>
    <dbReference type="NCBI Taxonomy" id="429728"/>
    <lineage>
        <taxon>Bacteria</taxon>
        <taxon>Pseudomonadati</taxon>
        <taxon>Pseudomonadota</taxon>
        <taxon>Alphaproteobacteria</taxon>
        <taxon>Hyphomicrobiales</taxon>
        <taxon>Devosiaceae</taxon>
        <taxon>Devosia</taxon>
    </lineage>
</organism>
<evidence type="ECO:0000313" key="3">
    <source>
        <dbReference type="Proteomes" id="UP000199074"/>
    </source>
</evidence>
<feature type="transmembrane region" description="Helical" evidence="1">
    <location>
        <begin position="20"/>
        <end position="41"/>
    </location>
</feature>
<keyword evidence="3" id="KW-1185">Reference proteome</keyword>
<dbReference type="RefSeq" id="WP_244542862.1">
    <property type="nucleotide sequence ID" value="NZ_FPCK01000002.1"/>
</dbReference>
<evidence type="ECO:0000256" key="1">
    <source>
        <dbReference type="SAM" id="Phobius"/>
    </source>
</evidence>
<dbReference type="Proteomes" id="UP000199074">
    <property type="component" value="Unassembled WGS sequence"/>
</dbReference>
<accession>A0A1I7NPU3</accession>
<dbReference type="InterPro" id="IPR007047">
    <property type="entry name" value="Flp_Fap"/>
</dbReference>
<keyword evidence="1" id="KW-1133">Transmembrane helix</keyword>
<dbReference type="STRING" id="429728.SAMN05216456_2600"/>
<protein>
    <submittedName>
        <fullName evidence="2">Pilus assembly protein Flp/PilA</fullName>
    </submittedName>
</protein>
<sequence length="69" mass="7455">MKYIAVHFSCLIKDECGATAIEYALIGSLLSIAIIASAVAMNNSMVSVYEEIRSYIVPALEGNPRMDGE</sequence>
<dbReference type="AlphaFoldDB" id="A0A1I7NPU3"/>